<keyword evidence="2" id="KW-1185">Reference proteome</keyword>
<dbReference type="InterPro" id="IPR027417">
    <property type="entry name" value="P-loop_NTPase"/>
</dbReference>
<dbReference type="Gene3D" id="3.40.50.300">
    <property type="entry name" value="P-loop containing nucleotide triphosphate hydrolases"/>
    <property type="match status" value="1"/>
</dbReference>
<name>A0ABT7MHL9_9PSEU</name>
<dbReference type="EMBL" id="JASVWF010000007">
    <property type="protein sequence ID" value="MDL5159432.1"/>
    <property type="molecule type" value="Genomic_DNA"/>
</dbReference>
<dbReference type="RefSeq" id="WP_286056026.1">
    <property type="nucleotide sequence ID" value="NZ_JASVWF010000007.1"/>
</dbReference>
<organism evidence="1 2">
    <name type="scientific">Actinomycetospora termitidis</name>
    <dbReference type="NCBI Taxonomy" id="3053470"/>
    <lineage>
        <taxon>Bacteria</taxon>
        <taxon>Bacillati</taxon>
        <taxon>Actinomycetota</taxon>
        <taxon>Actinomycetes</taxon>
        <taxon>Pseudonocardiales</taxon>
        <taxon>Pseudonocardiaceae</taxon>
        <taxon>Actinomycetospora</taxon>
    </lineage>
</organism>
<evidence type="ECO:0000313" key="1">
    <source>
        <dbReference type="EMBL" id="MDL5159432.1"/>
    </source>
</evidence>
<reference evidence="1 2" key="1">
    <citation type="submission" date="2023-06" db="EMBL/GenBank/DDBJ databases">
        <title>Actinomycetospora Odt1-22.</title>
        <authorList>
            <person name="Supong K."/>
        </authorList>
    </citation>
    <scope>NUCLEOTIDE SEQUENCE [LARGE SCALE GENOMIC DNA]</scope>
    <source>
        <strain evidence="1 2">Odt1-22</strain>
    </source>
</reference>
<proteinExistence type="predicted"/>
<sequence>MTLTPDLDLGLLGDVDTDELLELACAADLATFAEHKLGYTMAPFHYEWCDLAQTERRLAVVAPREHAKTATFFENATTWRSVYTPGLWTYGFSQTLDQAKGLLARVRTAIEAVAPELVDGAEVDRADDLVLANGARITVAGAGKRVRSAHPDVIIGDDVLDDEGTATEHQRRKTARWWFGTVANMAHPGTTRPARMWGTTAMVTMPATVIHLVGTPFHASDLLMSMRDNSRYHFRRYSAECAPAERVGGTWAVEIA</sequence>
<evidence type="ECO:0000313" key="2">
    <source>
        <dbReference type="Proteomes" id="UP001231924"/>
    </source>
</evidence>
<gene>
    <name evidence="1" type="ORF">QRT03_25925</name>
</gene>
<dbReference type="Proteomes" id="UP001231924">
    <property type="component" value="Unassembled WGS sequence"/>
</dbReference>
<accession>A0ABT7MHL9</accession>
<protein>
    <submittedName>
        <fullName evidence="1">Uncharacterized protein</fullName>
    </submittedName>
</protein>
<comment type="caution">
    <text evidence="1">The sequence shown here is derived from an EMBL/GenBank/DDBJ whole genome shotgun (WGS) entry which is preliminary data.</text>
</comment>